<sequence length="67" mass="7386">MFAPVKFPSISKTSWPCLARDTPRFDVNVVLPTPPFPDTTDMTRVISVTDSTGLNKKPDYGCRQLGA</sequence>
<evidence type="ECO:0000313" key="1">
    <source>
        <dbReference type="EMBL" id="WEL19156.1"/>
    </source>
</evidence>
<name>A0ABY8CD57_9ARCH</name>
<accession>A0ABY8CD57</accession>
<dbReference type="EMBL" id="CP104395">
    <property type="protein sequence ID" value="WEL19156.1"/>
    <property type="molecule type" value="Genomic_DNA"/>
</dbReference>
<gene>
    <name evidence="1" type="ORF">SVXNc_0124</name>
</gene>
<reference evidence="1 2" key="1">
    <citation type="submission" date="2022-09" db="EMBL/GenBank/DDBJ databases">
        <title>Xylan utilization by haloarchaea-nanohaloarchaea associations.</title>
        <authorList>
            <person name="Yakimov M."/>
        </authorList>
    </citation>
    <scope>NUCLEOTIDE SEQUENCE [LARGE SCALE GENOMIC DNA]</scope>
    <source>
        <strain evidence="1 2">SVXNc</strain>
    </source>
</reference>
<dbReference type="Proteomes" id="UP001218034">
    <property type="component" value="Chromosome"/>
</dbReference>
<keyword evidence="2" id="KW-1185">Reference proteome</keyword>
<organism evidence="1 2">
    <name type="scientific">Candidatus Nanohalococcus occultus</name>
    <dbReference type="NCBI Taxonomy" id="2978047"/>
    <lineage>
        <taxon>Archaea</taxon>
        <taxon>Candidatus Nanohalarchaeota</taxon>
        <taxon>Candidatus Nanohalarchaeota incertae sedis</taxon>
        <taxon>Candidatus Nanohalococcus</taxon>
    </lineage>
</organism>
<protein>
    <submittedName>
        <fullName evidence="1">Uncharacterized protein</fullName>
    </submittedName>
</protein>
<evidence type="ECO:0000313" key="2">
    <source>
        <dbReference type="Proteomes" id="UP001218034"/>
    </source>
</evidence>
<proteinExistence type="predicted"/>